<dbReference type="Proteomes" id="UP000483820">
    <property type="component" value="Chromosome II"/>
</dbReference>
<dbReference type="GO" id="GO:0006412">
    <property type="term" value="P:translation"/>
    <property type="evidence" value="ECO:0007669"/>
    <property type="project" value="InterPro"/>
</dbReference>
<dbReference type="EMBL" id="WUAV01000002">
    <property type="protein sequence ID" value="KAF1764985.1"/>
    <property type="molecule type" value="Genomic_DNA"/>
</dbReference>
<dbReference type="GO" id="GO:0022625">
    <property type="term" value="C:cytosolic large ribosomal subunit"/>
    <property type="evidence" value="ECO:0007669"/>
    <property type="project" value="TreeGrafter"/>
</dbReference>
<comment type="caution">
    <text evidence="4">The sequence shown here is derived from an EMBL/GenBank/DDBJ whole genome shotgun (WGS) entry which is preliminary data.</text>
</comment>
<sequence>MGLVKVIKNKAYFKRYQVKLRRRREGKTDYYARKRLTVQDKNKYNTPKYRLIVRLTNKDVVAQLAYSKIEGVSVVASAYSHELPRYGLKAGLTNYAAAYATGLLLARRHLKAIGLDSTYKGHEELTGEDYNVEEEGDSAPFKAVLDLGLARTTSVSEIFAALKKLAKASVVLVKVIKNKAYFKRYQVKLRRRREGKTDYYARKRLTVQDKNKYNTPKYRLIIRLKNRDVVSQLANSKIEGDVVVASAYSHELPRRELKAGLINYAAAYATGLLFARRHLEAIGLDSTYKGREFTHETPYNREAKIWENIHASERNLPVVVGFIFVEPAQLQVTIKYYINGSLTRRSFEFIVFREETSLGLMGRLKLVGFNLYPNQETALFLLPGEHLIPEDSHVMPYISTGGSLLFDVAPTIY</sequence>
<keyword evidence="2" id="KW-0689">Ribosomal protein</keyword>
<dbReference type="SUPFAM" id="SSF53137">
    <property type="entry name" value="Translational machinery components"/>
    <property type="match status" value="2"/>
</dbReference>
<dbReference type="GO" id="GO:0003735">
    <property type="term" value="F:structural constituent of ribosome"/>
    <property type="evidence" value="ECO:0007669"/>
    <property type="project" value="InterPro"/>
</dbReference>
<dbReference type="KEGG" id="crq:GCK72_004936"/>
<dbReference type="PANTHER" id="PTHR23410:SF12">
    <property type="entry name" value="LARGE RIBOSOMAL SUBUNIT PROTEIN UL18"/>
    <property type="match status" value="1"/>
</dbReference>
<dbReference type="CTD" id="78774018"/>
<evidence type="ECO:0000256" key="2">
    <source>
        <dbReference type="ARBA" id="ARBA00022980"/>
    </source>
</evidence>
<proteinExistence type="inferred from homology"/>
<dbReference type="InterPro" id="IPR057268">
    <property type="entry name" value="Ribosomal_L18"/>
</dbReference>
<keyword evidence="3" id="KW-0687">Ribonucleoprotein</keyword>
<dbReference type="InterPro" id="IPR005485">
    <property type="entry name" value="Rbsml_uL18_euk_arch"/>
</dbReference>
<gene>
    <name evidence="4" type="ORF">GCK72_004936</name>
</gene>
<dbReference type="Pfam" id="PF17144">
    <property type="entry name" value="Ribosomal_L5e"/>
    <property type="match status" value="2"/>
</dbReference>
<reference evidence="4 5" key="1">
    <citation type="submission" date="2019-12" db="EMBL/GenBank/DDBJ databases">
        <title>Chromosome-level assembly of the Caenorhabditis remanei genome.</title>
        <authorList>
            <person name="Teterina A.A."/>
            <person name="Willis J.H."/>
            <person name="Phillips P.C."/>
        </authorList>
    </citation>
    <scope>NUCLEOTIDE SEQUENCE [LARGE SCALE GENOMIC DNA]</scope>
    <source>
        <strain evidence="4 5">PX506</strain>
        <tissue evidence="4">Whole organism</tissue>
    </source>
</reference>
<dbReference type="CDD" id="cd00432">
    <property type="entry name" value="Ribosomal_L18_L5e"/>
    <property type="match status" value="2"/>
</dbReference>
<evidence type="ECO:0008006" key="6">
    <source>
        <dbReference type="Google" id="ProtNLM"/>
    </source>
</evidence>
<dbReference type="AlphaFoldDB" id="A0A6A5HCH6"/>
<protein>
    <recommendedName>
        <fullName evidence="6">60S ribosomal protein L5</fullName>
    </recommendedName>
</protein>
<evidence type="ECO:0000256" key="3">
    <source>
        <dbReference type="ARBA" id="ARBA00023274"/>
    </source>
</evidence>
<dbReference type="GeneID" id="78774018"/>
<accession>A0A6A5HCH6</accession>
<evidence type="ECO:0000256" key="1">
    <source>
        <dbReference type="ARBA" id="ARBA00007116"/>
    </source>
</evidence>
<organism evidence="4 5">
    <name type="scientific">Caenorhabditis remanei</name>
    <name type="common">Caenorhabditis vulgaris</name>
    <dbReference type="NCBI Taxonomy" id="31234"/>
    <lineage>
        <taxon>Eukaryota</taxon>
        <taxon>Metazoa</taxon>
        <taxon>Ecdysozoa</taxon>
        <taxon>Nematoda</taxon>
        <taxon>Chromadorea</taxon>
        <taxon>Rhabditida</taxon>
        <taxon>Rhabditina</taxon>
        <taxon>Rhabditomorpha</taxon>
        <taxon>Rhabditoidea</taxon>
        <taxon>Rhabditidae</taxon>
        <taxon>Peloderinae</taxon>
        <taxon>Caenorhabditis</taxon>
    </lineage>
</organism>
<evidence type="ECO:0000313" key="4">
    <source>
        <dbReference type="EMBL" id="KAF1764985.1"/>
    </source>
</evidence>
<dbReference type="GO" id="GO:0000027">
    <property type="term" value="P:ribosomal large subunit assembly"/>
    <property type="evidence" value="ECO:0007669"/>
    <property type="project" value="TreeGrafter"/>
</dbReference>
<dbReference type="GO" id="GO:0008097">
    <property type="term" value="F:5S rRNA binding"/>
    <property type="evidence" value="ECO:0007669"/>
    <property type="project" value="InterPro"/>
</dbReference>
<dbReference type="RefSeq" id="XP_053589148.1">
    <property type="nucleotide sequence ID" value="XM_053724954.1"/>
</dbReference>
<dbReference type="Gene3D" id="3.30.420.100">
    <property type="match status" value="2"/>
</dbReference>
<dbReference type="PANTHER" id="PTHR23410">
    <property type="entry name" value="RIBOSOMAL PROTEIN L5-RELATED"/>
    <property type="match status" value="1"/>
</dbReference>
<name>A0A6A5HCH6_CAERE</name>
<evidence type="ECO:0000313" key="5">
    <source>
        <dbReference type="Proteomes" id="UP000483820"/>
    </source>
</evidence>
<dbReference type="PRINTS" id="PR00058">
    <property type="entry name" value="RIBOSOMALL5"/>
</dbReference>
<comment type="similarity">
    <text evidence="1">Belongs to the universal ribosomal protein uL18 family.</text>
</comment>